<dbReference type="SUPFAM" id="SSF90002">
    <property type="entry name" value="Hypothetical protein YjiA, C-terminal domain"/>
    <property type="match status" value="1"/>
</dbReference>
<dbReference type="Gene3D" id="3.40.50.300">
    <property type="entry name" value="P-loop containing nucleotide triphosphate hydrolases"/>
    <property type="match status" value="1"/>
</dbReference>
<keyword evidence="3" id="KW-0143">Chaperone</keyword>
<dbReference type="SUPFAM" id="SSF52540">
    <property type="entry name" value="P-loop containing nucleoside triphosphate hydrolases"/>
    <property type="match status" value="1"/>
</dbReference>
<dbReference type="Pfam" id="PF07683">
    <property type="entry name" value="CobW_C"/>
    <property type="match status" value="1"/>
</dbReference>
<accession>A0A7S2SIB4</accession>
<evidence type="ECO:0000256" key="5">
    <source>
        <dbReference type="ARBA" id="ARBA00049117"/>
    </source>
</evidence>
<keyword evidence="2" id="KW-0378">Hydrolase</keyword>
<dbReference type="Gene3D" id="3.30.1220.10">
    <property type="entry name" value="CobW-like, C-terminal domain"/>
    <property type="match status" value="1"/>
</dbReference>
<feature type="domain" description="CobW C-terminal" evidence="7">
    <location>
        <begin position="292"/>
        <end position="411"/>
    </location>
</feature>
<organism evidence="8">
    <name type="scientific">Mucochytrium quahogii</name>
    <dbReference type="NCBI Taxonomy" id="96639"/>
    <lineage>
        <taxon>Eukaryota</taxon>
        <taxon>Sar</taxon>
        <taxon>Stramenopiles</taxon>
        <taxon>Bigyra</taxon>
        <taxon>Labyrinthulomycetes</taxon>
        <taxon>Thraustochytrida</taxon>
        <taxon>Thraustochytriidae</taxon>
        <taxon>Mucochytrium</taxon>
    </lineage>
</organism>
<evidence type="ECO:0000259" key="7">
    <source>
        <dbReference type="SMART" id="SM00833"/>
    </source>
</evidence>
<dbReference type="SMART" id="SM00833">
    <property type="entry name" value="CobW_C"/>
    <property type="match status" value="1"/>
</dbReference>
<evidence type="ECO:0000256" key="1">
    <source>
        <dbReference type="ARBA" id="ARBA00022741"/>
    </source>
</evidence>
<feature type="region of interest" description="Disordered" evidence="6">
    <location>
        <begin position="270"/>
        <end position="290"/>
    </location>
</feature>
<dbReference type="GO" id="GO:0016787">
    <property type="term" value="F:hydrolase activity"/>
    <property type="evidence" value="ECO:0007669"/>
    <property type="project" value="UniProtKB-KW"/>
</dbReference>
<evidence type="ECO:0000313" key="8">
    <source>
        <dbReference type="EMBL" id="CAD9700028.1"/>
    </source>
</evidence>
<keyword evidence="1" id="KW-0547">Nucleotide-binding</keyword>
<sequence length="428" mass="48038">MDILADISESFGDEGIDKENNVGRIIPITILSGFLGAGKTTLLRYILSQTTGVKIGVIVNDVAGVNIDAKRVKEVTVDRDNIETVQMENGCACCSASDDLFKSINKLLGLSAFDHIVVECSGVAEPKRLWALLDDTLEEEGLDKKVVLSQLVTVVDVSLFFDIFKKTNPQLEEEPTQRFVSDLLAEQIESADVIVINKLDMIDATGLDQVALCVAEMAPTAHIVQTEHGKIDIDLIFKPGGNEEASNIAAMTVDEEHSMLISRLKARNKLKKQARDDESQPTKRRKQETVRVSSFVYQRRLPFHPKQFAKLMISDRPDKFKEHVLRCKGYCWLANHCDMAMYYSQAGNHSSLTPIGAWWVHIPRSQWPSEQMPKEIMKDFQDPFGDRRQELVFIGIGMDQQYIEEQLDACLFSLEDTNALLAPHKPEA</sequence>
<dbReference type="PANTHER" id="PTHR43603:SF1">
    <property type="entry name" value="ZINC-REGULATED GTPASE METALLOPROTEIN ACTIVATOR 1"/>
    <property type="match status" value="1"/>
</dbReference>
<comment type="catalytic activity">
    <reaction evidence="5">
        <text>GTP + H2O = GDP + phosphate + H(+)</text>
        <dbReference type="Rhea" id="RHEA:19669"/>
        <dbReference type="ChEBI" id="CHEBI:15377"/>
        <dbReference type="ChEBI" id="CHEBI:15378"/>
        <dbReference type="ChEBI" id="CHEBI:37565"/>
        <dbReference type="ChEBI" id="CHEBI:43474"/>
        <dbReference type="ChEBI" id="CHEBI:58189"/>
    </reaction>
    <physiologicalReaction direction="left-to-right" evidence="5">
        <dbReference type="Rhea" id="RHEA:19670"/>
    </physiologicalReaction>
</comment>
<name>A0A7S2SIB4_9STRA</name>
<protein>
    <recommendedName>
        <fullName evidence="7">CobW C-terminal domain-containing protein</fullName>
    </recommendedName>
</protein>
<dbReference type="InterPro" id="IPR036627">
    <property type="entry name" value="CobW-likC_sf"/>
</dbReference>
<reference evidence="8" key="1">
    <citation type="submission" date="2021-01" db="EMBL/GenBank/DDBJ databases">
        <authorList>
            <person name="Corre E."/>
            <person name="Pelletier E."/>
            <person name="Niang G."/>
            <person name="Scheremetjew M."/>
            <person name="Finn R."/>
            <person name="Kale V."/>
            <person name="Holt S."/>
            <person name="Cochrane G."/>
            <person name="Meng A."/>
            <person name="Brown T."/>
            <person name="Cohen L."/>
        </authorList>
    </citation>
    <scope>NUCLEOTIDE SEQUENCE</scope>
    <source>
        <strain evidence="8">NY070348D</strain>
    </source>
</reference>
<gene>
    <name evidence="8" type="ORF">QSP1433_LOCUS14114</name>
</gene>
<dbReference type="InterPro" id="IPR027417">
    <property type="entry name" value="P-loop_NTPase"/>
</dbReference>
<evidence type="ECO:0000256" key="2">
    <source>
        <dbReference type="ARBA" id="ARBA00022801"/>
    </source>
</evidence>
<dbReference type="AlphaFoldDB" id="A0A7S2SIB4"/>
<evidence type="ECO:0000256" key="4">
    <source>
        <dbReference type="ARBA" id="ARBA00034320"/>
    </source>
</evidence>
<dbReference type="GO" id="GO:0000166">
    <property type="term" value="F:nucleotide binding"/>
    <property type="evidence" value="ECO:0007669"/>
    <property type="project" value="UniProtKB-KW"/>
</dbReference>
<proteinExistence type="inferred from homology"/>
<dbReference type="PANTHER" id="PTHR43603">
    <property type="entry name" value="COBW DOMAIN-CONTAINING PROTEIN DDB_G0274527"/>
    <property type="match status" value="1"/>
</dbReference>
<dbReference type="Pfam" id="PF02492">
    <property type="entry name" value="cobW"/>
    <property type="match status" value="1"/>
</dbReference>
<dbReference type="EMBL" id="HBHK01022203">
    <property type="protein sequence ID" value="CAD9700028.1"/>
    <property type="molecule type" value="Transcribed_RNA"/>
</dbReference>
<comment type="similarity">
    <text evidence="4">Belongs to the SIMIBI class G3E GTPase family. ZNG1 subfamily.</text>
</comment>
<dbReference type="InterPro" id="IPR003495">
    <property type="entry name" value="CobW/HypB/UreG_nucleotide-bd"/>
</dbReference>
<evidence type="ECO:0000256" key="3">
    <source>
        <dbReference type="ARBA" id="ARBA00023186"/>
    </source>
</evidence>
<dbReference type="InterPro" id="IPR011629">
    <property type="entry name" value="CobW-like_C"/>
</dbReference>
<evidence type="ECO:0000256" key="6">
    <source>
        <dbReference type="SAM" id="MobiDB-lite"/>
    </source>
</evidence>
<dbReference type="InterPro" id="IPR051927">
    <property type="entry name" value="Zn_Chap_cDPG_Synth"/>
</dbReference>
<dbReference type="CDD" id="cd03112">
    <property type="entry name" value="CobW-like"/>
    <property type="match status" value="1"/>
</dbReference>